<reference evidence="1 2" key="1">
    <citation type="journal article" date="2023" name="Science">
        <title>Complex scaffold remodeling in plant triterpene biosynthesis.</title>
        <authorList>
            <person name="De La Pena R."/>
            <person name="Hodgson H."/>
            <person name="Liu J.C."/>
            <person name="Stephenson M.J."/>
            <person name="Martin A.C."/>
            <person name="Owen C."/>
            <person name="Harkess A."/>
            <person name="Leebens-Mack J."/>
            <person name="Jimenez L.E."/>
            <person name="Osbourn A."/>
            <person name="Sattely E.S."/>
        </authorList>
    </citation>
    <scope>NUCLEOTIDE SEQUENCE [LARGE SCALE GENOMIC DNA]</scope>
    <source>
        <strain evidence="2">cv. JPN11</strain>
        <tissue evidence="1">Leaf</tissue>
    </source>
</reference>
<comment type="caution">
    <text evidence="1">The sequence shown here is derived from an EMBL/GenBank/DDBJ whole genome shotgun (WGS) entry which is preliminary data.</text>
</comment>
<proteinExistence type="predicted"/>
<evidence type="ECO:0000313" key="1">
    <source>
        <dbReference type="EMBL" id="KAJ4701991.1"/>
    </source>
</evidence>
<sequence length="430" mass="49457">MMAEKMPEEPQFYMRKWYFTREEIEDLSPSREDGISLEKESELRKMYCSFLQELGMKLKVPQVTVACAMMLCHRFYMRQSHAKNDWQDVFCRQVATVSLFLGCKIEDTRCMLGDVVVISYDIIYKWDPSAPQRIRQRRDVYIKQKELILIGERLLLATIAYDFDIQLPYKPLITALRRLELFCSLAKVAWNFVNDWLCTTLCLQYKPHYIAAGSMFLAAKFQKVKLPSHKGKSWWLEFDISPKQLEVVIKQMLKLFEQDRKQALPRRCTQSTGLAGKTNVSSPQSCLSDGSVVSRHSSHGSIAETDRFGGSLAGRGKHVAMEEDLPCQTSNSTSSSVVEDGEGVSQPRTAESDQNPTFNNIHSKIDTDRIREALRRRKRGDEAANKKLVEVIDPVMDSEAWIERELENGIELESASSRKKRIKYCEVLTH</sequence>
<organism evidence="1 2">
    <name type="scientific">Melia azedarach</name>
    <name type="common">Chinaberry tree</name>
    <dbReference type="NCBI Taxonomy" id="155640"/>
    <lineage>
        <taxon>Eukaryota</taxon>
        <taxon>Viridiplantae</taxon>
        <taxon>Streptophyta</taxon>
        <taxon>Embryophyta</taxon>
        <taxon>Tracheophyta</taxon>
        <taxon>Spermatophyta</taxon>
        <taxon>Magnoliopsida</taxon>
        <taxon>eudicotyledons</taxon>
        <taxon>Gunneridae</taxon>
        <taxon>Pentapetalae</taxon>
        <taxon>rosids</taxon>
        <taxon>malvids</taxon>
        <taxon>Sapindales</taxon>
        <taxon>Meliaceae</taxon>
        <taxon>Melia</taxon>
    </lineage>
</organism>
<evidence type="ECO:0000313" key="2">
    <source>
        <dbReference type="Proteomes" id="UP001164539"/>
    </source>
</evidence>
<accession>A0ACC1WS11</accession>
<dbReference type="EMBL" id="CM051407">
    <property type="protein sequence ID" value="KAJ4701991.1"/>
    <property type="molecule type" value="Genomic_DNA"/>
</dbReference>
<dbReference type="Proteomes" id="UP001164539">
    <property type="component" value="Chromosome 14"/>
</dbReference>
<name>A0ACC1WS11_MELAZ</name>
<protein>
    <submittedName>
        <fullName evidence="1">Cyclin family protein</fullName>
    </submittedName>
</protein>
<keyword evidence="2" id="KW-1185">Reference proteome</keyword>
<gene>
    <name evidence="1" type="ORF">OWV82_025140</name>
</gene>